<evidence type="ECO:0000313" key="2">
    <source>
        <dbReference type="Proteomes" id="UP001165121"/>
    </source>
</evidence>
<accession>A0A9W6U5K2</accession>
<dbReference type="AlphaFoldDB" id="A0A9W6U5K2"/>
<protein>
    <submittedName>
        <fullName evidence="1">Unnamed protein product</fullName>
    </submittedName>
</protein>
<keyword evidence="2" id="KW-1185">Reference proteome</keyword>
<organism evidence="1 2">
    <name type="scientific">Phytophthora fragariaefolia</name>
    <dbReference type="NCBI Taxonomy" id="1490495"/>
    <lineage>
        <taxon>Eukaryota</taxon>
        <taxon>Sar</taxon>
        <taxon>Stramenopiles</taxon>
        <taxon>Oomycota</taxon>
        <taxon>Peronosporomycetes</taxon>
        <taxon>Peronosporales</taxon>
        <taxon>Peronosporaceae</taxon>
        <taxon>Phytophthora</taxon>
    </lineage>
</organism>
<sequence length="153" mass="17264">MSFPWLPRLTIHVVHKFDEATLHNIVAEFDELRREYDVSNKFRQTVKESDKPLATLDDRWTVGDAACKFPSLAEFCGGVVDFARTATVQNTTKSVDETFVAHHSSGMISVGKNKVITREQNQSPGSSGFTAGDLVLWLVFGFYDQQPMKCYVR</sequence>
<dbReference type="EMBL" id="BSXT01000526">
    <property type="protein sequence ID" value="GMF29355.1"/>
    <property type="molecule type" value="Genomic_DNA"/>
</dbReference>
<gene>
    <name evidence="1" type="ORF">Pfra01_000627200</name>
</gene>
<dbReference type="OrthoDB" id="112786at2759"/>
<comment type="caution">
    <text evidence="1">The sequence shown here is derived from an EMBL/GenBank/DDBJ whole genome shotgun (WGS) entry which is preliminary data.</text>
</comment>
<name>A0A9W6U5K2_9STRA</name>
<proteinExistence type="predicted"/>
<dbReference type="Proteomes" id="UP001165121">
    <property type="component" value="Unassembled WGS sequence"/>
</dbReference>
<evidence type="ECO:0000313" key="1">
    <source>
        <dbReference type="EMBL" id="GMF29355.1"/>
    </source>
</evidence>
<reference evidence="1" key="1">
    <citation type="submission" date="2023-04" db="EMBL/GenBank/DDBJ databases">
        <title>Phytophthora fragariaefolia NBRC 109709.</title>
        <authorList>
            <person name="Ichikawa N."/>
            <person name="Sato H."/>
            <person name="Tonouchi N."/>
        </authorList>
    </citation>
    <scope>NUCLEOTIDE SEQUENCE</scope>
    <source>
        <strain evidence="1">NBRC 109709</strain>
    </source>
</reference>